<dbReference type="InterPro" id="IPR015927">
    <property type="entry name" value="Peptidase_S24_S26A/B/C"/>
</dbReference>
<feature type="domain" description="Peptidase S24/S26A/S26B/S26C" evidence="1">
    <location>
        <begin position="7"/>
        <end position="97"/>
    </location>
</feature>
<organism evidence="2 3">
    <name type="scientific">Marinilabilia salmonicolor</name>
    <dbReference type="NCBI Taxonomy" id="989"/>
    <lineage>
        <taxon>Bacteria</taxon>
        <taxon>Pseudomonadati</taxon>
        <taxon>Bacteroidota</taxon>
        <taxon>Bacteroidia</taxon>
        <taxon>Marinilabiliales</taxon>
        <taxon>Marinilabiliaceae</taxon>
        <taxon>Marinilabilia</taxon>
    </lineage>
</organism>
<sequence length="111" mass="12326">MEKTIKTISNQPKSGFVRVFGESMAPELNPGDMVAVEQINNLNILLWGETYLIVTGPDANDMKIFRKVFPGPENDSLTLKARNPVNADMVLSKKHIQAMFAVKGSITQKHL</sequence>
<gene>
    <name evidence="2" type="ORF">DFO77_11894</name>
</gene>
<dbReference type="EMBL" id="QPIZ01000018">
    <property type="protein sequence ID" value="RCW31377.1"/>
    <property type="molecule type" value="Genomic_DNA"/>
</dbReference>
<evidence type="ECO:0000313" key="2">
    <source>
        <dbReference type="EMBL" id="RCW31377.1"/>
    </source>
</evidence>
<dbReference type="Gene3D" id="2.10.109.10">
    <property type="entry name" value="Umud Fragment, subunit A"/>
    <property type="match status" value="1"/>
</dbReference>
<dbReference type="InterPro" id="IPR036286">
    <property type="entry name" value="LexA/Signal_pep-like_sf"/>
</dbReference>
<name>A0A368URB1_9BACT</name>
<dbReference type="Pfam" id="PF00717">
    <property type="entry name" value="Peptidase_S24"/>
    <property type="match status" value="1"/>
</dbReference>
<comment type="caution">
    <text evidence="2">The sequence shown here is derived from an EMBL/GenBank/DDBJ whole genome shotgun (WGS) entry which is preliminary data.</text>
</comment>
<evidence type="ECO:0000313" key="3">
    <source>
        <dbReference type="Proteomes" id="UP000252733"/>
    </source>
</evidence>
<dbReference type="SUPFAM" id="SSF51306">
    <property type="entry name" value="LexA/Signal peptidase"/>
    <property type="match status" value="1"/>
</dbReference>
<accession>A0A368URB1</accession>
<keyword evidence="3" id="KW-1185">Reference proteome</keyword>
<protein>
    <submittedName>
        <fullName evidence="2">Peptidase S24-like protein</fullName>
    </submittedName>
</protein>
<reference evidence="2 3" key="1">
    <citation type="submission" date="2018-07" db="EMBL/GenBank/DDBJ databases">
        <title>Freshwater and sediment microbial communities from various areas in North America, analyzing microbe dynamics in response to fracking.</title>
        <authorList>
            <person name="Lamendella R."/>
        </authorList>
    </citation>
    <scope>NUCLEOTIDE SEQUENCE [LARGE SCALE GENOMIC DNA]</scope>
    <source>
        <strain evidence="2 3">160A</strain>
    </source>
</reference>
<dbReference type="Proteomes" id="UP000252733">
    <property type="component" value="Unassembled WGS sequence"/>
</dbReference>
<dbReference type="AlphaFoldDB" id="A0A368URB1"/>
<proteinExistence type="predicted"/>
<dbReference type="RefSeq" id="WP_114437489.1">
    <property type="nucleotide sequence ID" value="NZ_QPIZ01000018.1"/>
</dbReference>
<evidence type="ECO:0000259" key="1">
    <source>
        <dbReference type="Pfam" id="PF00717"/>
    </source>
</evidence>